<protein>
    <submittedName>
        <fullName evidence="3">Alpha/beta hydrolase</fullName>
    </submittedName>
</protein>
<dbReference type="SUPFAM" id="SSF53474">
    <property type="entry name" value="alpha/beta-Hydrolases"/>
    <property type="match status" value="1"/>
</dbReference>
<gene>
    <name evidence="3" type="ORF">KGD84_01630</name>
</gene>
<dbReference type="PANTHER" id="PTHR43798">
    <property type="entry name" value="MONOACYLGLYCEROL LIPASE"/>
    <property type="match status" value="1"/>
</dbReference>
<organism evidence="3 4">
    <name type="scientific">Nocardiopsis changdeensis</name>
    <dbReference type="NCBI Taxonomy" id="2831969"/>
    <lineage>
        <taxon>Bacteria</taxon>
        <taxon>Bacillati</taxon>
        <taxon>Actinomycetota</taxon>
        <taxon>Actinomycetes</taxon>
        <taxon>Streptosporangiales</taxon>
        <taxon>Nocardiopsidaceae</taxon>
        <taxon>Nocardiopsis</taxon>
    </lineage>
</organism>
<dbReference type="GO" id="GO:0016787">
    <property type="term" value="F:hydrolase activity"/>
    <property type="evidence" value="ECO:0007669"/>
    <property type="project" value="UniProtKB-KW"/>
</dbReference>
<sequence>MPTAEINGHSLFYREYGEPSAPPLVMVHGLHGESGDLAPVAERLAESFRVVTPDMLGHGESAHPEEFVLEDQGHALNGLIASLGYGSAAVLGHSMGSYVAAQAAVLEPARVSKLVLVAPKAHGLTSSSAAYAERMGFDLASASARDALEFMAGALWSPDTSDDRRTQILLSLGSDPASPEEKAAVERSLAGFDLRPHLGGITSPTLVVSGSGDGLNTPEMGREVAVSIPDFQFRVYEHSGHMLPYEETDRLVADVTHFVLG</sequence>
<dbReference type="RefSeq" id="WP_220564358.1">
    <property type="nucleotide sequence ID" value="NZ_CP074133.1"/>
</dbReference>
<dbReference type="Gene3D" id="3.40.50.1820">
    <property type="entry name" value="alpha/beta hydrolase"/>
    <property type="match status" value="1"/>
</dbReference>
<dbReference type="PANTHER" id="PTHR43798:SF31">
    <property type="entry name" value="AB HYDROLASE SUPERFAMILY PROTEIN YCLE"/>
    <property type="match status" value="1"/>
</dbReference>
<dbReference type="InterPro" id="IPR000073">
    <property type="entry name" value="AB_hydrolase_1"/>
</dbReference>
<keyword evidence="1 3" id="KW-0378">Hydrolase</keyword>
<accession>A0ABX8BLM2</accession>
<evidence type="ECO:0000259" key="2">
    <source>
        <dbReference type="Pfam" id="PF00561"/>
    </source>
</evidence>
<dbReference type="Pfam" id="PF00561">
    <property type="entry name" value="Abhydrolase_1"/>
    <property type="match status" value="1"/>
</dbReference>
<keyword evidence="4" id="KW-1185">Reference proteome</keyword>
<dbReference type="InterPro" id="IPR029058">
    <property type="entry name" value="AB_hydrolase_fold"/>
</dbReference>
<dbReference type="InterPro" id="IPR050266">
    <property type="entry name" value="AB_hydrolase_sf"/>
</dbReference>
<evidence type="ECO:0000313" key="3">
    <source>
        <dbReference type="EMBL" id="QUX23132.1"/>
    </source>
</evidence>
<dbReference type="PRINTS" id="PR00111">
    <property type="entry name" value="ABHYDROLASE"/>
</dbReference>
<reference evidence="3 4" key="1">
    <citation type="submission" date="2021-05" db="EMBL/GenBank/DDBJ databases">
        <title>Direct Submission.</title>
        <authorList>
            <person name="Li K."/>
            <person name="Gao J."/>
        </authorList>
    </citation>
    <scope>NUCLEOTIDE SEQUENCE [LARGE SCALE GENOMIC DNA]</scope>
    <source>
        <strain evidence="3 4">Mg02</strain>
    </source>
</reference>
<dbReference type="Proteomes" id="UP000676079">
    <property type="component" value="Chromosome"/>
</dbReference>
<evidence type="ECO:0000313" key="4">
    <source>
        <dbReference type="Proteomes" id="UP000676079"/>
    </source>
</evidence>
<dbReference type="EMBL" id="CP074133">
    <property type="protein sequence ID" value="QUX23132.1"/>
    <property type="molecule type" value="Genomic_DNA"/>
</dbReference>
<evidence type="ECO:0000256" key="1">
    <source>
        <dbReference type="ARBA" id="ARBA00022801"/>
    </source>
</evidence>
<name>A0ABX8BLM2_9ACTN</name>
<proteinExistence type="predicted"/>
<feature type="domain" description="AB hydrolase-1" evidence="2">
    <location>
        <begin position="22"/>
        <end position="247"/>
    </location>
</feature>